<reference evidence="1" key="1">
    <citation type="submission" date="2016-07" db="EMBL/GenBank/DDBJ databases">
        <authorList>
            <person name="Bretaudeau A."/>
        </authorList>
    </citation>
    <scope>NUCLEOTIDE SEQUENCE</scope>
    <source>
        <strain evidence="1">Rice</strain>
        <tissue evidence="1">Whole body</tissue>
    </source>
</reference>
<evidence type="ECO:0000313" key="1">
    <source>
        <dbReference type="EMBL" id="SOQ45285.1"/>
    </source>
</evidence>
<dbReference type="EMBL" id="ODYU01004917">
    <property type="protein sequence ID" value="SOQ45285.1"/>
    <property type="molecule type" value="Genomic_DNA"/>
</dbReference>
<name>A0A2H1VWT1_SPOFR</name>
<gene>
    <name evidence="1" type="ORF">SFRICE_024181</name>
</gene>
<organism evidence="1">
    <name type="scientific">Spodoptera frugiperda</name>
    <name type="common">Fall armyworm</name>
    <dbReference type="NCBI Taxonomy" id="7108"/>
    <lineage>
        <taxon>Eukaryota</taxon>
        <taxon>Metazoa</taxon>
        <taxon>Ecdysozoa</taxon>
        <taxon>Arthropoda</taxon>
        <taxon>Hexapoda</taxon>
        <taxon>Insecta</taxon>
        <taxon>Pterygota</taxon>
        <taxon>Neoptera</taxon>
        <taxon>Endopterygota</taxon>
        <taxon>Lepidoptera</taxon>
        <taxon>Glossata</taxon>
        <taxon>Ditrysia</taxon>
        <taxon>Noctuoidea</taxon>
        <taxon>Noctuidae</taxon>
        <taxon>Amphipyrinae</taxon>
        <taxon>Spodoptera</taxon>
    </lineage>
</organism>
<accession>A0A2H1VWT1</accession>
<sequence length="134" mass="15275">MKFCIPKELITQCNSTIGDCQACVIRFFMSAVDFYLSVAGNCLVLLGYFFGKMYCEDYNPCLWASTLILFGHFLALISDTCSVLEDIFYFKHNNTRRDFSVNRYFVFANILSIIGEYKELKTSLRNTNAMSAAG</sequence>
<protein>
    <submittedName>
        <fullName evidence="1">SFRICE_024181</fullName>
    </submittedName>
</protein>
<proteinExistence type="predicted"/>
<dbReference type="AlphaFoldDB" id="A0A2H1VWT1"/>